<evidence type="ECO:0000256" key="2">
    <source>
        <dbReference type="ARBA" id="ARBA00022643"/>
    </source>
</evidence>
<dbReference type="GO" id="GO:0004497">
    <property type="term" value="F:monooxygenase activity"/>
    <property type="evidence" value="ECO:0007669"/>
    <property type="project" value="UniProtKB-KW"/>
</dbReference>
<dbReference type="InterPro" id="IPR051260">
    <property type="entry name" value="Diverse_substr_monoxygenases"/>
</dbReference>
<keyword evidence="1" id="KW-0285">Flavoprotein</keyword>
<dbReference type="EMBL" id="CP059246">
    <property type="protein sequence ID" value="QLL31144.1"/>
    <property type="molecule type" value="Genomic_DNA"/>
</dbReference>
<dbReference type="GO" id="GO:0016705">
    <property type="term" value="F:oxidoreductase activity, acting on paired donors, with incorporation or reduction of molecular oxygen"/>
    <property type="evidence" value="ECO:0007669"/>
    <property type="project" value="InterPro"/>
</dbReference>
<dbReference type="InterPro" id="IPR036661">
    <property type="entry name" value="Luciferase-like_sf"/>
</dbReference>
<evidence type="ECO:0000259" key="7">
    <source>
        <dbReference type="Pfam" id="PF00296"/>
    </source>
</evidence>
<gene>
    <name evidence="8" type="ORF">HG536_0A09610</name>
</gene>
<evidence type="ECO:0000256" key="1">
    <source>
        <dbReference type="ARBA" id="ARBA00022630"/>
    </source>
</evidence>
<reference evidence="8 9" key="1">
    <citation type="submission" date="2020-06" db="EMBL/GenBank/DDBJ databases">
        <title>The yeast mating-type switching endonuclease HO is a domesticated member of an unorthodox homing genetic element family.</title>
        <authorList>
            <person name="Coughlan A.Y."/>
            <person name="Lombardi L."/>
            <person name="Braun-Galleani S."/>
            <person name="Martos A.R."/>
            <person name="Galeote V."/>
            <person name="Bigey F."/>
            <person name="Dequin S."/>
            <person name="Byrne K.P."/>
            <person name="Wolfe K.H."/>
        </authorList>
    </citation>
    <scope>NUCLEOTIDE SEQUENCE [LARGE SCALE GENOMIC DNA]</scope>
    <source>
        <strain evidence="8 9">CBS764</strain>
    </source>
</reference>
<keyword evidence="9" id="KW-1185">Reference proteome</keyword>
<dbReference type="RefSeq" id="XP_037137819.1">
    <property type="nucleotide sequence ID" value="XM_037281924.1"/>
</dbReference>
<feature type="region of interest" description="Disordered" evidence="6">
    <location>
        <begin position="1"/>
        <end position="24"/>
    </location>
</feature>
<dbReference type="PANTHER" id="PTHR30011">
    <property type="entry name" value="ALKANESULFONATE MONOOXYGENASE-RELATED"/>
    <property type="match status" value="1"/>
</dbReference>
<accession>A0A7G3ZCA8</accession>
<evidence type="ECO:0000256" key="4">
    <source>
        <dbReference type="ARBA" id="ARBA00023033"/>
    </source>
</evidence>
<dbReference type="InterPro" id="IPR016215">
    <property type="entry name" value="NTA_MOA"/>
</dbReference>
<proteinExistence type="inferred from homology"/>
<sequence>MTTQNEKRHSTETIDKVSKKTKTNGHRKKELVINAFLMGSAGNQTIGAWRHPNDKSPELYQNPKYWTDLAKLLERGKFNTVFLADVLGPYDVYKGGHNFEPVARTGAQWPISDPSYFIPLMAYVTSKLAFGITISTISEQPYHLARRLGTLDLITNGRVGWNIVTSYLDSASRNLLNGEPLPANKERYERAEEFVDVVLRLFLSSWQDGAVKLDKKKGVFTDPNALRYIDHVGQFFKVPGPGITSPSQQKLPVIIQAGTSARGKELAARNAEVIFLASLTPEDLRKSITDIKHIAKSKYGRDVSKIKFVALITVILGDTHEEAEKKYLEYLQYSDEEGAKAMFSGWTGVDIDKFKDDEVLTDVQHIAVASAVKKWQSAYPRVKKWTKKSIVQEIKVGGSGPLVIGTAEEVADTIQEWVDISDIDGFNFAYTILPQSYEELVDKLLPELRKRGLAREDYPPTEGGSDILTFREQLFGQKTLDVTHPAYALNWPANETREEYESRLQRTEAAKNKN</sequence>
<dbReference type="Proteomes" id="UP000515788">
    <property type="component" value="Chromosome 1"/>
</dbReference>
<keyword evidence="3" id="KW-0560">Oxidoreductase</keyword>
<dbReference type="GeneID" id="59324241"/>
<dbReference type="KEGG" id="tgb:HG536_0A09610"/>
<feature type="domain" description="Luciferase-like" evidence="7">
    <location>
        <begin position="57"/>
        <end position="419"/>
    </location>
</feature>
<dbReference type="PIRSF" id="PIRSF000337">
    <property type="entry name" value="NTA_MOA"/>
    <property type="match status" value="1"/>
</dbReference>
<dbReference type="Pfam" id="PF00296">
    <property type="entry name" value="Bac_luciferase"/>
    <property type="match status" value="1"/>
</dbReference>
<keyword evidence="2" id="KW-0288">FMN</keyword>
<dbReference type="PANTHER" id="PTHR30011:SF16">
    <property type="entry name" value="C2H2 FINGER DOMAIN TRANSCRIPTION FACTOR (EUROFUNG)-RELATED"/>
    <property type="match status" value="1"/>
</dbReference>
<evidence type="ECO:0000313" key="8">
    <source>
        <dbReference type="EMBL" id="QLL31144.1"/>
    </source>
</evidence>
<dbReference type="InterPro" id="IPR011251">
    <property type="entry name" value="Luciferase-like_dom"/>
</dbReference>
<evidence type="ECO:0000256" key="5">
    <source>
        <dbReference type="ARBA" id="ARBA00033748"/>
    </source>
</evidence>
<evidence type="ECO:0000256" key="6">
    <source>
        <dbReference type="SAM" id="MobiDB-lite"/>
    </source>
</evidence>
<keyword evidence="4" id="KW-0503">Monooxygenase</keyword>
<dbReference type="Gene3D" id="3.20.20.30">
    <property type="entry name" value="Luciferase-like domain"/>
    <property type="match status" value="1"/>
</dbReference>
<name>A0A7G3ZCA8_9SACH</name>
<dbReference type="OrthoDB" id="5561043at2759"/>
<dbReference type="SUPFAM" id="SSF51679">
    <property type="entry name" value="Bacterial luciferase-like"/>
    <property type="match status" value="1"/>
</dbReference>
<comment type="similarity">
    <text evidence="5">Belongs to the NtaA/SnaA/DszA monooxygenase family.</text>
</comment>
<evidence type="ECO:0000256" key="3">
    <source>
        <dbReference type="ARBA" id="ARBA00023002"/>
    </source>
</evidence>
<organism evidence="8 9">
    <name type="scientific">Torulaspora globosa</name>
    <dbReference type="NCBI Taxonomy" id="48254"/>
    <lineage>
        <taxon>Eukaryota</taxon>
        <taxon>Fungi</taxon>
        <taxon>Dikarya</taxon>
        <taxon>Ascomycota</taxon>
        <taxon>Saccharomycotina</taxon>
        <taxon>Saccharomycetes</taxon>
        <taxon>Saccharomycetales</taxon>
        <taxon>Saccharomycetaceae</taxon>
        <taxon>Torulaspora</taxon>
    </lineage>
</organism>
<feature type="compositionally biased region" description="Basic and acidic residues" evidence="6">
    <location>
        <begin position="1"/>
        <end position="18"/>
    </location>
</feature>
<dbReference type="AlphaFoldDB" id="A0A7G3ZCA8"/>
<evidence type="ECO:0000313" key="9">
    <source>
        <dbReference type="Proteomes" id="UP000515788"/>
    </source>
</evidence>
<dbReference type="NCBIfam" id="TIGR03860">
    <property type="entry name" value="FMN_nitrolo"/>
    <property type="match status" value="1"/>
</dbReference>
<protein>
    <recommendedName>
        <fullName evidence="7">Luciferase-like domain-containing protein</fullName>
    </recommendedName>
</protein>